<evidence type="ECO:0000313" key="5">
    <source>
        <dbReference type="EMBL" id="BAN47137.1"/>
    </source>
</evidence>
<evidence type="ECO:0000256" key="4">
    <source>
        <dbReference type="SAM" id="SignalP"/>
    </source>
</evidence>
<feature type="signal peptide" evidence="4">
    <location>
        <begin position="1"/>
        <end position="31"/>
    </location>
</feature>
<organism evidence="5 6">
    <name type="scientific">Metapseudomonas resinovorans NBRC 106553</name>
    <dbReference type="NCBI Taxonomy" id="1245471"/>
    <lineage>
        <taxon>Bacteria</taxon>
        <taxon>Pseudomonadati</taxon>
        <taxon>Pseudomonadota</taxon>
        <taxon>Gammaproteobacteria</taxon>
        <taxon>Pseudomonadales</taxon>
        <taxon>Pseudomonadaceae</taxon>
        <taxon>Metapseudomonas</taxon>
    </lineage>
</organism>
<accession>S6ADC0</accession>
<gene>
    <name evidence="5" type="primary">opdB</name>
    <name evidence="5" type="ORF">PCA10_14050</name>
</gene>
<evidence type="ECO:0000256" key="3">
    <source>
        <dbReference type="ARBA" id="ARBA00022729"/>
    </source>
</evidence>
<evidence type="ECO:0000313" key="6">
    <source>
        <dbReference type="Proteomes" id="UP000015503"/>
    </source>
</evidence>
<dbReference type="PANTHER" id="PTHR34596">
    <property type="entry name" value="CHITOPORIN"/>
    <property type="match status" value="1"/>
</dbReference>
<evidence type="ECO:0000256" key="1">
    <source>
        <dbReference type="ARBA" id="ARBA00009075"/>
    </source>
</evidence>
<protein>
    <submittedName>
        <fullName evidence="5">Putative proline-specific porin OpdB</fullName>
    </submittedName>
</protein>
<dbReference type="eggNOG" id="ENOG50337UY">
    <property type="taxonomic scope" value="Bacteria"/>
</dbReference>
<comment type="similarity">
    <text evidence="1">Belongs to the outer membrane porin (Opr) (TC 1.B.25) family.</text>
</comment>
<keyword evidence="6" id="KW-1185">Reference proteome</keyword>
<dbReference type="Gene3D" id="2.40.160.10">
    <property type="entry name" value="Porin"/>
    <property type="match status" value="1"/>
</dbReference>
<proteinExistence type="inferred from homology"/>
<feature type="chain" id="PRO_5004536002" evidence="4">
    <location>
        <begin position="32"/>
        <end position="446"/>
    </location>
</feature>
<dbReference type="RefSeq" id="WP_016491339.1">
    <property type="nucleotide sequence ID" value="NC_021499.1"/>
</dbReference>
<dbReference type="STRING" id="1245471.PCA10_14050"/>
<dbReference type="PATRIC" id="fig|1245471.3.peg.1423"/>
<sequence length="446" mass="48462">MTAMPDYKSLASQGAVLLGSVLLTLPMSAAAEEGGFFDDDSLTLLNRNYYFNRSAQDGRPNRRDWSHGLMLDYSSGFTRGTVGFGLDAFAYLGLKLDASPGKSGTFNLSIRDDGSVADDYGKAGAALKLRVSATELRIGEQHVDTPVFAVGHNRLIPQTATGVALDSRELKGLTLQAGHFTSATGHVTTGSDGDLWALYAGVTTPSVDYAGGRYQFSPDLSASLYTARFEDIWNQYYLELAGSRELDRGRRLGAELNLYRSLDTGRARAGSIDNTTLGLSGWYQVGAQRFTLAMQNIDGNTPFDFLAVGAVNRNGQNGRDKAGPVRLPNAVQYSDFNGPNERSWQLRYDLDMAAFGAPGLNLMGRWLRGSGIDGTHLPANSPYAGRWGDGGKHRETNLEARYVVQSGAAKGLSFRLRQTWHRGNPAQGEGNIDEFRVITDYPLDLI</sequence>
<dbReference type="HOGENOM" id="CLU_042378_2_0_6"/>
<dbReference type="InterPro" id="IPR023614">
    <property type="entry name" value="Porin_dom_sf"/>
</dbReference>
<dbReference type="GO" id="GO:0016020">
    <property type="term" value="C:membrane"/>
    <property type="evidence" value="ECO:0007669"/>
    <property type="project" value="InterPro"/>
</dbReference>
<dbReference type="InterPro" id="IPR005318">
    <property type="entry name" value="OM_porin_bac"/>
</dbReference>
<reference evidence="5 6" key="1">
    <citation type="journal article" date="2013" name="Genome Announc.">
        <title>Complete Genome Sequence of the Carbazole Degrader Pseudomonas resinovorans Strain CA10 (NBRC 106553).</title>
        <authorList>
            <person name="Shintani M."/>
            <person name="Hosoyama A."/>
            <person name="Ohji S."/>
            <person name="Tsuchikane K."/>
            <person name="Takarada H."/>
            <person name="Yamazoe A."/>
            <person name="Fujita N."/>
            <person name="Nojiri H."/>
        </authorList>
    </citation>
    <scope>NUCLEOTIDE SEQUENCE [LARGE SCALE GENOMIC DNA]</scope>
    <source>
        <strain evidence="5 6">NBRC 106553</strain>
    </source>
</reference>
<dbReference type="Proteomes" id="UP000015503">
    <property type="component" value="Chromosome"/>
</dbReference>
<dbReference type="GO" id="GO:0015288">
    <property type="term" value="F:porin activity"/>
    <property type="evidence" value="ECO:0007669"/>
    <property type="project" value="TreeGrafter"/>
</dbReference>
<keyword evidence="2" id="KW-0813">Transport</keyword>
<dbReference type="AlphaFoldDB" id="S6ADC0"/>
<dbReference type="KEGG" id="pre:PCA10_14050"/>
<keyword evidence="3 4" id="KW-0732">Signal</keyword>
<dbReference type="PANTHER" id="PTHR34596:SF2">
    <property type="entry name" value="CHITOPORIN"/>
    <property type="match status" value="1"/>
</dbReference>
<evidence type="ECO:0000256" key="2">
    <source>
        <dbReference type="ARBA" id="ARBA00022448"/>
    </source>
</evidence>
<name>S6ADC0_METRE</name>
<dbReference type="Pfam" id="PF03573">
    <property type="entry name" value="OprD"/>
    <property type="match status" value="1"/>
</dbReference>
<dbReference type="EMBL" id="AP013068">
    <property type="protein sequence ID" value="BAN47137.1"/>
    <property type="molecule type" value="Genomic_DNA"/>
</dbReference>